<protein>
    <submittedName>
        <fullName evidence="1">Uncharacterized protein</fullName>
    </submittedName>
</protein>
<reference evidence="1 2" key="1">
    <citation type="journal article" date="2010" name="Proc. Natl. Acad. Sci. U.S.A.">
        <title>A Nitrospira metagenome illuminates the physiology and evolution of globally important nitrite-oxidizing bacteria.</title>
        <authorList>
            <person name="Lucker S."/>
            <person name="Wagner M."/>
            <person name="Maixner F."/>
            <person name="Pelletier E."/>
            <person name="Koch H."/>
            <person name="Vacherie B."/>
            <person name="Rattei T."/>
            <person name="Sinninghe Damste J."/>
            <person name="Spieck E."/>
            <person name="Le Paslier D."/>
            <person name="Daims H."/>
        </authorList>
    </citation>
    <scope>NUCLEOTIDE SEQUENCE [LARGE SCALE GENOMIC DNA]</scope>
</reference>
<dbReference type="EMBL" id="FP929003">
    <property type="protein sequence ID" value="CBK41473.1"/>
    <property type="molecule type" value="Genomic_DNA"/>
</dbReference>
<keyword evidence="2" id="KW-1185">Reference proteome</keyword>
<dbReference type="KEGG" id="nde:NIDE1741"/>
<dbReference type="Proteomes" id="UP000001660">
    <property type="component" value="Chromosome"/>
</dbReference>
<dbReference type="HOGENOM" id="CLU_3213867_0_0_0"/>
<evidence type="ECO:0000313" key="1">
    <source>
        <dbReference type="EMBL" id="CBK41473.1"/>
    </source>
</evidence>
<evidence type="ECO:0000313" key="2">
    <source>
        <dbReference type="Proteomes" id="UP000001660"/>
    </source>
</evidence>
<sequence>MFEQSDAALVMTLLALGGIALMADESIGTTCMQMVKWLRTRNRR</sequence>
<proteinExistence type="predicted"/>
<accession>D8PE14</accession>
<organism evidence="1 2">
    <name type="scientific">Nitrospira defluvii</name>
    <dbReference type="NCBI Taxonomy" id="330214"/>
    <lineage>
        <taxon>Bacteria</taxon>
        <taxon>Pseudomonadati</taxon>
        <taxon>Nitrospirota</taxon>
        <taxon>Nitrospiria</taxon>
        <taxon>Nitrospirales</taxon>
        <taxon>Nitrospiraceae</taxon>
        <taxon>Nitrospira</taxon>
    </lineage>
</organism>
<name>D8PE14_9BACT</name>
<dbReference type="AlphaFoldDB" id="D8PE14"/>
<gene>
    <name evidence="1" type="ORF">NIDE1741</name>
</gene>